<dbReference type="GeneID" id="66068377"/>
<keyword evidence="4" id="KW-1185">Reference proteome</keyword>
<sequence>MHLFRIVIGLVALLAPLAAANGAGIIDPSALAQFRVFQAQLDPNHQYTKTSLVKDGRGDYLIRVDVYSYAEPERQSYRLFPASRYALQILNEQNSDQKNPNPRSRNRKHI</sequence>
<evidence type="ECO:0000313" key="4">
    <source>
        <dbReference type="Proteomes" id="UP000027002"/>
    </source>
</evidence>
<feature type="compositionally biased region" description="Polar residues" evidence="1">
    <location>
        <begin position="91"/>
        <end position="103"/>
    </location>
</feature>
<dbReference type="AlphaFoldDB" id="A0A8E5HXC8"/>
<keyword evidence="2" id="KW-0732">Signal</keyword>
<evidence type="ECO:0000256" key="1">
    <source>
        <dbReference type="SAM" id="MobiDB-lite"/>
    </source>
</evidence>
<organism evidence="3 4">
    <name type="scientific">Ustilaginoidea virens</name>
    <name type="common">Rice false smut fungus</name>
    <name type="synonym">Villosiclava virens</name>
    <dbReference type="NCBI Taxonomy" id="1159556"/>
    <lineage>
        <taxon>Eukaryota</taxon>
        <taxon>Fungi</taxon>
        <taxon>Dikarya</taxon>
        <taxon>Ascomycota</taxon>
        <taxon>Pezizomycotina</taxon>
        <taxon>Sordariomycetes</taxon>
        <taxon>Hypocreomycetidae</taxon>
        <taxon>Hypocreales</taxon>
        <taxon>Clavicipitaceae</taxon>
        <taxon>Ustilaginoidea</taxon>
    </lineage>
</organism>
<dbReference type="RefSeq" id="XP_043001032.1">
    <property type="nucleotide sequence ID" value="XM_043145097.1"/>
</dbReference>
<accession>A0A8E5HXC8</accession>
<name>A0A8E5HXC8_USTVR</name>
<dbReference type="Proteomes" id="UP000027002">
    <property type="component" value="Chromosome 6"/>
</dbReference>
<feature type="chain" id="PRO_5034155804" evidence="2">
    <location>
        <begin position="23"/>
        <end position="110"/>
    </location>
</feature>
<feature type="signal peptide" evidence="2">
    <location>
        <begin position="1"/>
        <end position="22"/>
    </location>
</feature>
<proteinExistence type="predicted"/>
<dbReference type="EMBL" id="CP072758">
    <property type="protein sequence ID" value="QUC23359.1"/>
    <property type="molecule type" value="Genomic_DNA"/>
</dbReference>
<feature type="region of interest" description="Disordered" evidence="1">
    <location>
        <begin position="91"/>
        <end position="110"/>
    </location>
</feature>
<protein>
    <submittedName>
        <fullName evidence="3">Uncharacterized protein</fullName>
    </submittedName>
</protein>
<evidence type="ECO:0000256" key="2">
    <source>
        <dbReference type="SAM" id="SignalP"/>
    </source>
</evidence>
<evidence type="ECO:0000313" key="3">
    <source>
        <dbReference type="EMBL" id="QUC23359.1"/>
    </source>
</evidence>
<dbReference type="KEGG" id="uvi:66068377"/>
<gene>
    <name evidence="3" type="ORF">UV8b_07600</name>
</gene>
<reference evidence="3" key="1">
    <citation type="submission" date="2020-03" db="EMBL/GenBank/DDBJ databases">
        <title>A mixture of massive structural variations and highly conserved coding sequences in Ustilaginoidea virens genome.</title>
        <authorList>
            <person name="Zhang K."/>
            <person name="Zhao Z."/>
            <person name="Zhang Z."/>
            <person name="Li Y."/>
            <person name="Hsiang T."/>
            <person name="Sun W."/>
        </authorList>
    </citation>
    <scope>NUCLEOTIDE SEQUENCE</scope>
    <source>
        <strain evidence="3">UV-8b</strain>
    </source>
</reference>